<name>A0A517MPD1_9BACT</name>
<evidence type="ECO:0000313" key="2">
    <source>
        <dbReference type="Proteomes" id="UP000319852"/>
    </source>
</evidence>
<sequence length="130" mass="14790">MSNNDDTPADVHPQDWKLLAEKRKKQRGWWYHNREPKQIADVVAQLIQRKGYAQVQAAGAWDAAWKEAIGERFAPLTAPGNLRRGVLEVMVANSLLMQELGFEKERLLRALQTAMPEAGLKQIRFKVGKV</sequence>
<dbReference type="RefSeq" id="WP_145056600.1">
    <property type="nucleotide sequence ID" value="NZ_CP036263.1"/>
</dbReference>
<evidence type="ECO:0008006" key="3">
    <source>
        <dbReference type="Google" id="ProtNLM"/>
    </source>
</evidence>
<accession>A0A517MPD1</accession>
<organism evidence="1 2">
    <name type="scientific">Adhaeretor mobilis</name>
    <dbReference type="NCBI Taxonomy" id="1930276"/>
    <lineage>
        <taxon>Bacteria</taxon>
        <taxon>Pseudomonadati</taxon>
        <taxon>Planctomycetota</taxon>
        <taxon>Planctomycetia</taxon>
        <taxon>Pirellulales</taxon>
        <taxon>Lacipirellulaceae</taxon>
        <taxon>Adhaeretor</taxon>
    </lineage>
</organism>
<dbReference type="PANTHER" id="PTHR36456">
    <property type="entry name" value="UPF0232 PROTEIN SCO3875"/>
    <property type="match status" value="1"/>
</dbReference>
<dbReference type="InterPro" id="IPR007922">
    <property type="entry name" value="DciA-like"/>
</dbReference>
<dbReference type="Proteomes" id="UP000319852">
    <property type="component" value="Chromosome"/>
</dbReference>
<dbReference type="OrthoDB" id="290228at2"/>
<gene>
    <name evidence="1" type="ORF">HG15A2_00030</name>
</gene>
<dbReference type="AlphaFoldDB" id="A0A517MPD1"/>
<keyword evidence="2" id="KW-1185">Reference proteome</keyword>
<dbReference type="Pfam" id="PF05258">
    <property type="entry name" value="DciA"/>
    <property type="match status" value="1"/>
</dbReference>
<reference evidence="1 2" key="1">
    <citation type="submission" date="2019-02" db="EMBL/GenBank/DDBJ databases">
        <title>Deep-cultivation of Planctomycetes and their phenomic and genomic characterization uncovers novel biology.</title>
        <authorList>
            <person name="Wiegand S."/>
            <person name="Jogler M."/>
            <person name="Boedeker C."/>
            <person name="Pinto D."/>
            <person name="Vollmers J."/>
            <person name="Rivas-Marin E."/>
            <person name="Kohn T."/>
            <person name="Peeters S.H."/>
            <person name="Heuer A."/>
            <person name="Rast P."/>
            <person name="Oberbeckmann S."/>
            <person name="Bunk B."/>
            <person name="Jeske O."/>
            <person name="Meyerdierks A."/>
            <person name="Storesund J.E."/>
            <person name="Kallscheuer N."/>
            <person name="Luecker S."/>
            <person name="Lage O.M."/>
            <person name="Pohl T."/>
            <person name="Merkel B.J."/>
            <person name="Hornburger P."/>
            <person name="Mueller R.-W."/>
            <person name="Bruemmer F."/>
            <person name="Labrenz M."/>
            <person name="Spormann A.M."/>
            <person name="Op den Camp H."/>
            <person name="Overmann J."/>
            <person name="Amann R."/>
            <person name="Jetten M.S.M."/>
            <person name="Mascher T."/>
            <person name="Medema M.H."/>
            <person name="Devos D.P."/>
            <person name="Kaster A.-K."/>
            <person name="Ovreas L."/>
            <person name="Rohde M."/>
            <person name="Galperin M.Y."/>
            <person name="Jogler C."/>
        </authorList>
    </citation>
    <scope>NUCLEOTIDE SEQUENCE [LARGE SCALE GENOMIC DNA]</scope>
    <source>
        <strain evidence="1 2">HG15A2</strain>
    </source>
</reference>
<dbReference type="EMBL" id="CP036263">
    <property type="protein sequence ID" value="QDS96745.1"/>
    <property type="molecule type" value="Genomic_DNA"/>
</dbReference>
<proteinExistence type="predicted"/>
<dbReference type="KEGG" id="amob:HG15A2_00030"/>
<dbReference type="PANTHER" id="PTHR36456:SF1">
    <property type="entry name" value="UPF0232 PROTEIN SCO3875"/>
    <property type="match status" value="1"/>
</dbReference>
<evidence type="ECO:0000313" key="1">
    <source>
        <dbReference type="EMBL" id="QDS96745.1"/>
    </source>
</evidence>
<protein>
    <recommendedName>
        <fullName evidence="3">DUF721 domain-containing protein</fullName>
    </recommendedName>
</protein>